<feature type="compositionally biased region" description="Low complexity" evidence="1">
    <location>
        <begin position="250"/>
        <end position="264"/>
    </location>
</feature>
<dbReference type="Pfam" id="PF08238">
    <property type="entry name" value="Sel1"/>
    <property type="match status" value="4"/>
</dbReference>
<dbReference type="InterPro" id="IPR050767">
    <property type="entry name" value="Sel1_AlgK"/>
</dbReference>
<dbReference type="SMART" id="SM00671">
    <property type="entry name" value="SEL1"/>
    <property type="match status" value="4"/>
</dbReference>
<dbReference type="InterPro" id="IPR006597">
    <property type="entry name" value="Sel1-like"/>
</dbReference>
<evidence type="ECO:0000256" key="1">
    <source>
        <dbReference type="SAM" id="MobiDB-lite"/>
    </source>
</evidence>
<name>A0A1Y2J9Z4_BRAJP</name>
<evidence type="ECO:0008006" key="5">
    <source>
        <dbReference type="Google" id="ProtNLM"/>
    </source>
</evidence>
<evidence type="ECO:0000256" key="2">
    <source>
        <dbReference type="SAM" id="SignalP"/>
    </source>
</evidence>
<dbReference type="PANTHER" id="PTHR11102:SF160">
    <property type="entry name" value="ERAD-ASSOCIATED E3 UBIQUITIN-PROTEIN LIGASE COMPONENT HRD3"/>
    <property type="match status" value="1"/>
</dbReference>
<keyword evidence="2" id="KW-0732">Signal</keyword>
<feature type="compositionally biased region" description="Pro residues" evidence="1">
    <location>
        <begin position="340"/>
        <end position="350"/>
    </location>
</feature>
<dbReference type="SUPFAM" id="SSF81901">
    <property type="entry name" value="HCP-like"/>
    <property type="match status" value="1"/>
</dbReference>
<protein>
    <recommendedName>
        <fullName evidence="5">Sel1 repeat family protein</fullName>
    </recommendedName>
</protein>
<comment type="caution">
    <text evidence="3">The sequence shown here is derived from an EMBL/GenBank/DDBJ whole genome shotgun (WGS) entry which is preliminary data.</text>
</comment>
<accession>A0A1Y2J9Z4</accession>
<dbReference type="AlphaFoldDB" id="A0A1Y2J9Z4"/>
<proteinExistence type="predicted"/>
<dbReference type="Gene3D" id="1.25.40.10">
    <property type="entry name" value="Tetratricopeptide repeat domain"/>
    <property type="match status" value="2"/>
</dbReference>
<reference evidence="3 4" key="1">
    <citation type="submission" date="2017-03" db="EMBL/GenBank/DDBJ databases">
        <title>Whole genome sequences of fourteen strains of Bradyrhizobium canariense and one strain of Bradyrhizobium japonicum isolated from Lupinus (Papilionoideae: Genisteae) species in Algeria.</title>
        <authorList>
            <person name="Crovadore J."/>
            <person name="Chekireb D."/>
            <person name="Brachmann A."/>
            <person name="Chablais R."/>
            <person name="Cochard B."/>
            <person name="Lefort F."/>
        </authorList>
    </citation>
    <scope>NUCLEOTIDE SEQUENCE [LARGE SCALE GENOMIC DNA]</scope>
    <source>
        <strain evidence="3 4">UBMA197</strain>
    </source>
</reference>
<dbReference type="EMBL" id="NAFL01000283">
    <property type="protein sequence ID" value="OSJ23859.1"/>
    <property type="molecule type" value="Genomic_DNA"/>
</dbReference>
<dbReference type="PANTHER" id="PTHR11102">
    <property type="entry name" value="SEL-1-LIKE PROTEIN"/>
    <property type="match status" value="1"/>
</dbReference>
<dbReference type="InterPro" id="IPR011990">
    <property type="entry name" value="TPR-like_helical_dom_sf"/>
</dbReference>
<evidence type="ECO:0000313" key="3">
    <source>
        <dbReference type="EMBL" id="OSJ23859.1"/>
    </source>
</evidence>
<feature type="signal peptide" evidence="2">
    <location>
        <begin position="1"/>
        <end position="20"/>
    </location>
</feature>
<feature type="region of interest" description="Disordered" evidence="1">
    <location>
        <begin position="301"/>
        <end position="359"/>
    </location>
</feature>
<gene>
    <name evidence="3" type="ORF">BSZ19_42060</name>
</gene>
<dbReference type="Proteomes" id="UP000193335">
    <property type="component" value="Unassembled WGS sequence"/>
</dbReference>
<evidence type="ECO:0000313" key="4">
    <source>
        <dbReference type="Proteomes" id="UP000193335"/>
    </source>
</evidence>
<feature type="region of interest" description="Disordered" evidence="1">
    <location>
        <begin position="249"/>
        <end position="269"/>
    </location>
</feature>
<sequence length="359" mass="38267">MRILPIVAATLLMSSTEVLLAGGKDDPSPCGKLPAEAMVRAHAAYDAKRYADAMRDYLSLARCGSVEAQHRLGGMYLTALGVPLSLDQARAWYQKAAEQGEPESQYNLGLMYEKGLGGQRDPAAARMWQSKAAAQGLARSQNALGAMLYNGTGGPRNDKEALYWFTRAAEQGHTEAQLNVATFYDKGIGAPKDRAAAIKWRFRAAARGEATAQLDMAFTHFDLYTVLKTDHDLVKSKAWAILAERNTCTASSGGSASPAPSAPSQSKTCDMATGLQKNYLALKLTPATIALSEQMASNWLAGKGSIDPPSDDTLRDREAALLRAPHPLLPPGGTLSHIPRNPPPPAPTPGSPSALGLRK</sequence>
<feature type="chain" id="PRO_5012033750" description="Sel1 repeat family protein" evidence="2">
    <location>
        <begin position="21"/>
        <end position="359"/>
    </location>
</feature>
<organism evidence="3 4">
    <name type="scientific">Bradyrhizobium japonicum</name>
    <dbReference type="NCBI Taxonomy" id="375"/>
    <lineage>
        <taxon>Bacteria</taxon>
        <taxon>Pseudomonadati</taxon>
        <taxon>Pseudomonadota</taxon>
        <taxon>Alphaproteobacteria</taxon>
        <taxon>Hyphomicrobiales</taxon>
        <taxon>Nitrobacteraceae</taxon>
        <taxon>Bradyrhizobium</taxon>
    </lineage>
</organism>